<evidence type="ECO:0000313" key="1">
    <source>
        <dbReference type="EMBL" id="CUN89942.1"/>
    </source>
</evidence>
<accession>A0A174AN02</accession>
<protein>
    <submittedName>
        <fullName evidence="1">Uncharacterized protein</fullName>
    </submittedName>
</protein>
<gene>
    <name evidence="1" type="ORF">ERS852395_01625</name>
</gene>
<dbReference type="AlphaFoldDB" id="A0A174AN02"/>
<sequence length="64" mass="7332">MAILFNNTFKTVQQGAKDQKCLPQYFTALPNCPDCIILWNCYNRSTLEVSYHPYLTISGTETIL</sequence>
<proteinExistence type="predicted"/>
<name>A0A174AN02_9FIRM</name>
<evidence type="ECO:0000313" key="2">
    <source>
        <dbReference type="Proteomes" id="UP000095447"/>
    </source>
</evidence>
<reference evidence="1 2" key="1">
    <citation type="submission" date="2015-09" db="EMBL/GenBank/DDBJ databases">
        <authorList>
            <consortium name="Pathogen Informatics"/>
        </authorList>
    </citation>
    <scope>NUCLEOTIDE SEQUENCE [LARGE SCALE GENOMIC DNA]</scope>
    <source>
        <strain evidence="1 2">2789STDY5608838</strain>
    </source>
</reference>
<dbReference type="EMBL" id="CYZA01000007">
    <property type="protein sequence ID" value="CUN89942.1"/>
    <property type="molecule type" value="Genomic_DNA"/>
</dbReference>
<dbReference type="Proteomes" id="UP000095447">
    <property type="component" value="Unassembled WGS sequence"/>
</dbReference>
<organism evidence="1 2">
    <name type="scientific">Blautia obeum</name>
    <dbReference type="NCBI Taxonomy" id="40520"/>
    <lineage>
        <taxon>Bacteria</taxon>
        <taxon>Bacillati</taxon>
        <taxon>Bacillota</taxon>
        <taxon>Clostridia</taxon>
        <taxon>Lachnospirales</taxon>
        <taxon>Lachnospiraceae</taxon>
        <taxon>Blautia</taxon>
    </lineage>
</organism>